<dbReference type="SUPFAM" id="SSF46938">
    <property type="entry name" value="CRAL/TRIO N-terminal domain"/>
    <property type="match status" value="1"/>
</dbReference>
<comment type="caution">
    <text evidence="1">The sequence shown here is derived from an EMBL/GenBank/DDBJ whole genome shotgun (WGS) entry which is preliminary data.</text>
</comment>
<dbReference type="OrthoDB" id="1434354at2759"/>
<name>A0A0M0K709_9EUKA</name>
<dbReference type="Proteomes" id="UP000037460">
    <property type="component" value="Unassembled WGS sequence"/>
</dbReference>
<dbReference type="Gene3D" id="3.40.525.10">
    <property type="entry name" value="CRAL-TRIO lipid binding domain"/>
    <property type="match status" value="1"/>
</dbReference>
<organism evidence="1 2">
    <name type="scientific">Chrysochromulina tobinii</name>
    <dbReference type="NCBI Taxonomy" id="1460289"/>
    <lineage>
        <taxon>Eukaryota</taxon>
        <taxon>Haptista</taxon>
        <taxon>Haptophyta</taxon>
        <taxon>Prymnesiophyceae</taxon>
        <taxon>Prymnesiales</taxon>
        <taxon>Chrysochromulinaceae</taxon>
        <taxon>Chrysochromulina</taxon>
    </lineage>
</organism>
<accession>A0A0M0K709</accession>
<reference evidence="2" key="1">
    <citation type="journal article" date="2015" name="PLoS Genet.">
        <title>Genome Sequence and Transcriptome Analyses of Chrysochromulina tobin: Metabolic Tools for Enhanced Algal Fitness in the Prominent Order Prymnesiales (Haptophyceae).</title>
        <authorList>
            <person name="Hovde B.T."/>
            <person name="Deodato C.R."/>
            <person name="Hunsperger H.M."/>
            <person name="Ryken S.A."/>
            <person name="Yost W."/>
            <person name="Jha R.K."/>
            <person name="Patterson J."/>
            <person name="Monnat R.J. Jr."/>
            <person name="Barlow S.B."/>
            <person name="Starkenburg S.R."/>
            <person name="Cattolico R.A."/>
        </authorList>
    </citation>
    <scope>NUCLEOTIDE SEQUENCE</scope>
    <source>
        <strain evidence="2">CCMP291</strain>
    </source>
</reference>
<proteinExistence type="predicted"/>
<dbReference type="InterPro" id="IPR036273">
    <property type="entry name" value="CRAL/TRIO_N_dom_sf"/>
</dbReference>
<dbReference type="SUPFAM" id="SSF52087">
    <property type="entry name" value="CRAL/TRIO domain"/>
    <property type="match status" value="1"/>
</dbReference>
<gene>
    <name evidence="1" type="ORF">Ctob_007877</name>
</gene>
<evidence type="ECO:0000313" key="1">
    <source>
        <dbReference type="EMBL" id="KOO34584.1"/>
    </source>
</evidence>
<sequence>MRSERDSAIAKNRGLEPSPEMAHDLRLLRFLIGAKWDPSKGVEMYLKALQERKKLKIDQMRDEMVSANGLFFGGRSETLQAIYFHPQAQRSAQLMPRLWADTRTPGEYKLLRDKSGNLVVAEYAPDFKKVEELGCDAYAATELEFNELQVLVLDELTVRDGILRMACRVQDSFGQEKSLGASMLPNPFAGKGECAFKAIGESSKALYPTVVFKWFMVRISDSYRGTVQSAITSFGGRSAYKMIVCGSDFSAQVFSTIDRPQLPAQLGGTLPAELFAPIRK</sequence>
<dbReference type="InterPro" id="IPR036865">
    <property type="entry name" value="CRAL-TRIO_dom_sf"/>
</dbReference>
<dbReference type="AlphaFoldDB" id="A0A0M0K709"/>
<evidence type="ECO:0000313" key="2">
    <source>
        <dbReference type="Proteomes" id="UP000037460"/>
    </source>
</evidence>
<protein>
    <submittedName>
        <fullName evidence="1">Uncharacterized protein</fullName>
    </submittedName>
</protein>
<dbReference type="EMBL" id="JWZX01001170">
    <property type="protein sequence ID" value="KOO34584.1"/>
    <property type="molecule type" value="Genomic_DNA"/>
</dbReference>
<keyword evidence="2" id="KW-1185">Reference proteome</keyword>